<feature type="compositionally biased region" description="Basic and acidic residues" evidence="1">
    <location>
        <begin position="182"/>
        <end position="192"/>
    </location>
</feature>
<evidence type="ECO:0000313" key="2">
    <source>
        <dbReference type="EMBL" id="CCH17664.1"/>
    </source>
</evidence>
<dbReference type="AlphaFoldDB" id="I0L1G7"/>
<feature type="compositionally biased region" description="Low complexity" evidence="1">
    <location>
        <begin position="163"/>
        <end position="172"/>
    </location>
</feature>
<keyword evidence="3" id="KW-1185">Reference proteome</keyword>
<organism evidence="2 3">
    <name type="scientific">Micromonospora lupini str. Lupac 08</name>
    <dbReference type="NCBI Taxonomy" id="1150864"/>
    <lineage>
        <taxon>Bacteria</taxon>
        <taxon>Bacillati</taxon>
        <taxon>Actinomycetota</taxon>
        <taxon>Actinomycetes</taxon>
        <taxon>Micromonosporales</taxon>
        <taxon>Micromonosporaceae</taxon>
        <taxon>Micromonospora</taxon>
    </lineage>
</organism>
<feature type="region of interest" description="Disordered" evidence="1">
    <location>
        <begin position="163"/>
        <end position="192"/>
    </location>
</feature>
<comment type="caution">
    <text evidence="2">The sequence shown here is derived from an EMBL/GenBank/DDBJ whole genome shotgun (WGS) entry which is preliminary data.</text>
</comment>
<evidence type="ECO:0000313" key="3">
    <source>
        <dbReference type="Proteomes" id="UP000003448"/>
    </source>
</evidence>
<dbReference type="Proteomes" id="UP000003448">
    <property type="component" value="Unassembled WGS sequence"/>
</dbReference>
<accession>I0L1G7</accession>
<dbReference type="STRING" id="1150864.MILUP08_42595"/>
<reference evidence="3" key="1">
    <citation type="journal article" date="2012" name="J. Bacteriol.">
        <title>Genome Sequence of Micromonospora lupini Lupac 08, Isolated from Root Nodules of Lupinus angustifolius.</title>
        <authorList>
            <person name="Alonso-Vega P."/>
            <person name="Normand P."/>
            <person name="Bacigalupe R."/>
            <person name="Pujic P."/>
            <person name="Lajus A."/>
            <person name="Vallenet D."/>
            <person name="Carro L."/>
            <person name="Coll P."/>
            <person name="Trujillo M.E."/>
        </authorList>
    </citation>
    <scope>NUCLEOTIDE SEQUENCE [LARGE SCALE GENOMIC DNA]</scope>
    <source>
        <strain evidence="3">Lupac 08</strain>
    </source>
</reference>
<proteinExistence type="predicted"/>
<protein>
    <submittedName>
        <fullName evidence="2">Uncharacterized protein</fullName>
    </submittedName>
</protein>
<sequence length="192" mass="19713">MPGHRLGDRLVQREQLGTDVLVKVGRDDVIRQHRGQAAPTLGRLGPRATVVAAEVPLATWPLVGPEPAALTTVTAPEAALTGCAALTTVTAPEATVTGRAGTAAVAATLVTTLTAVTTTETTLAVTTAETTLTVTTAEATLTRRTGTRTIAVTATEATTLTAVTTTEATSRSPPRKPPSRGGPERPRSPPPW</sequence>
<dbReference type="EMBL" id="CAIE01000022">
    <property type="protein sequence ID" value="CCH17664.1"/>
    <property type="molecule type" value="Genomic_DNA"/>
</dbReference>
<name>I0L1G7_9ACTN</name>
<gene>
    <name evidence="2" type="ORF">MILUP08_42595</name>
</gene>
<evidence type="ECO:0000256" key="1">
    <source>
        <dbReference type="SAM" id="MobiDB-lite"/>
    </source>
</evidence>